<reference evidence="3" key="1">
    <citation type="submission" date="2022-10" db="EMBL/GenBank/DDBJ databases">
        <title>Tapping the CABI collections for fungal endophytes: first genome assemblies for Collariella, Neodidymelliopsis, Ascochyta clinopodiicola, Didymella pomorum, Didymosphaeria variabile, Neocosmospora piperis and Neocucurbitaria cava.</title>
        <authorList>
            <person name="Hill R."/>
        </authorList>
    </citation>
    <scope>NUCLEOTIDE SEQUENCE</scope>
    <source>
        <strain evidence="3">IMI 355082</strain>
    </source>
</reference>
<dbReference type="PANTHER" id="PTHR40619">
    <property type="entry name" value="FUNGAL STAND N-TERMINAL GOODBYE DOMAIN-CONTAINING PROTEIN"/>
    <property type="match status" value="1"/>
</dbReference>
<organism evidence="3 4">
    <name type="scientific">Gnomoniopsis smithogilvyi</name>
    <dbReference type="NCBI Taxonomy" id="1191159"/>
    <lineage>
        <taxon>Eukaryota</taxon>
        <taxon>Fungi</taxon>
        <taxon>Dikarya</taxon>
        <taxon>Ascomycota</taxon>
        <taxon>Pezizomycotina</taxon>
        <taxon>Sordariomycetes</taxon>
        <taxon>Sordariomycetidae</taxon>
        <taxon>Diaporthales</taxon>
        <taxon>Gnomoniaceae</taxon>
        <taxon>Gnomoniopsis</taxon>
    </lineage>
</organism>
<protein>
    <recommendedName>
        <fullName evidence="2">Nephrocystin 3-like N-terminal domain-containing protein</fullName>
    </recommendedName>
</protein>
<gene>
    <name evidence="3" type="ORF">N0V93_002481</name>
</gene>
<evidence type="ECO:0000313" key="3">
    <source>
        <dbReference type="EMBL" id="KAJ4393273.1"/>
    </source>
</evidence>
<proteinExistence type="predicted"/>
<comment type="caution">
    <text evidence="3">The sequence shown here is derived from an EMBL/GenBank/DDBJ whole genome shotgun (WGS) entry which is preliminary data.</text>
</comment>
<feature type="domain" description="Nephrocystin 3-like N-terminal" evidence="2">
    <location>
        <begin position="122"/>
        <end position="299"/>
    </location>
</feature>
<sequence>MKHILYDIAARQKEATITGSQLEDAMKDVFRQVFREMAAANMQTGFYRLVEENEHRRRLGYDTNNLITPNSSKNELIFTSKIQLMARLDLSNTGSVEEDVEAIRRQGANVAAKGLEHARKLMAMAQFHEWLSDDNSRLLLVDGHCQNFGNGKTSPLSVFCASLASALGQSESLIILQYFCGHHALESGGIPAGPLGLIKSLLGQLLHQSDDVLPQSVEVDKRLYGMTDFDDVDCLCELFGMLFSQISPSKITICLLDEIAEFEGAHYGWMSGMCLVADQLKYMVHHYDGPQKLKVLMTSANKSVMVSQKIPAEERASLRGYGLPNHSTGRLVISSSDLSLPREPSQRDCVYERQ</sequence>
<dbReference type="AlphaFoldDB" id="A0A9W8YXP4"/>
<name>A0A9W8YXP4_9PEZI</name>
<evidence type="ECO:0000256" key="1">
    <source>
        <dbReference type="ARBA" id="ARBA00022737"/>
    </source>
</evidence>
<accession>A0A9W8YXP4</accession>
<dbReference type="InterPro" id="IPR056884">
    <property type="entry name" value="NPHP3-like_N"/>
</dbReference>
<keyword evidence="4" id="KW-1185">Reference proteome</keyword>
<dbReference type="EMBL" id="JAPEVB010000002">
    <property type="protein sequence ID" value="KAJ4393273.1"/>
    <property type="molecule type" value="Genomic_DNA"/>
</dbReference>
<dbReference type="Proteomes" id="UP001140453">
    <property type="component" value="Unassembled WGS sequence"/>
</dbReference>
<dbReference type="PANTHER" id="PTHR40619:SF3">
    <property type="entry name" value="FUNGAL STAND N-TERMINAL GOODBYE DOMAIN-CONTAINING PROTEIN"/>
    <property type="match status" value="1"/>
</dbReference>
<dbReference type="Pfam" id="PF24883">
    <property type="entry name" value="NPHP3_N"/>
    <property type="match status" value="1"/>
</dbReference>
<evidence type="ECO:0000313" key="4">
    <source>
        <dbReference type="Proteomes" id="UP001140453"/>
    </source>
</evidence>
<keyword evidence="1" id="KW-0677">Repeat</keyword>
<dbReference type="OrthoDB" id="5419927at2759"/>
<evidence type="ECO:0000259" key="2">
    <source>
        <dbReference type="Pfam" id="PF24883"/>
    </source>
</evidence>